<feature type="domain" description="Metal-dependent phosphohydrolase 7TM extracellular" evidence="2">
    <location>
        <begin position="51"/>
        <end position="132"/>
    </location>
</feature>
<accession>A0AAW9IL58</accession>
<dbReference type="Pfam" id="PF07697">
    <property type="entry name" value="7TMR-HDED"/>
    <property type="match status" value="1"/>
</dbReference>
<comment type="caution">
    <text evidence="3">The sequence shown here is derived from an EMBL/GenBank/DDBJ whole genome shotgun (WGS) entry which is preliminary data.</text>
</comment>
<dbReference type="EMBL" id="WNVC01001153">
    <property type="protein sequence ID" value="MDZ5001213.1"/>
    <property type="molecule type" value="Genomic_DNA"/>
</dbReference>
<dbReference type="InterPro" id="IPR011624">
    <property type="entry name" value="Metal-dep_PHydrolase_7TM_extra"/>
</dbReference>
<evidence type="ECO:0000259" key="2">
    <source>
        <dbReference type="Pfam" id="PF07697"/>
    </source>
</evidence>
<feature type="non-terminal residue" evidence="3">
    <location>
        <position position="135"/>
    </location>
</feature>
<proteinExistence type="predicted"/>
<evidence type="ECO:0000256" key="1">
    <source>
        <dbReference type="SAM" id="Phobius"/>
    </source>
</evidence>
<keyword evidence="1" id="KW-0472">Membrane</keyword>
<name>A0AAW9IL58_CLOPF</name>
<dbReference type="Proteomes" id="UP001291306">
    <property type="component" value="Unassembled WGS sequence"/>
</dbReference>
<keyword evidence="1" id="KW-1133">Transmembrane helix</keyword>
<reference evidence="3" key="1">
    <citation type="submission" date="2019-11" db="EMBL/GenBank/DDBJ databases">
        <title>Characterization of Clostridium perfringens isolates from swine manure treated agricultural soils.</title>
        <authorList>
            <person name="Wushke S.T."/>
        </authorList>
    </citation>
    <scope>NUCLEOTIDE SEQUENCE</scope>
    <source>
        <strain evidence="3">X26</strain>
    </source>
</reference>
<evidence type="ECO:0000313" key="3">
    <source>
        <dbReference type="EMBL" id="MDZ5001213.1"/>
    </source>
</evidence>
<gene>
    <name evidence="3" type="ORF">GNF79_19590</name>
</gene>
<dbReference type="AlphaFoldDB" id="A0AAW9IL58"/>
<organism evidence="3 4">
    <name type="scientific">Clostridium perfringens</name>
    <dbReference type="NCBI Taxonomy" id="1502"/>
    <lineage>
        <taxon>Bacteria</taxon>
        <taxon>Bacillati</taxon>
        <taxon>Bacillota</taxon>
        <taxon>Clostridia</taxon>
        <taxon>Eubacteriales</taxon>
        <taxon>Clostridiaceae</taxon>
        <taxon>Clostridium</taxon>
    </lineage>
</organism>
<protein>
    <submittedName>
        <fullName evidence="3">Phosphohydrolase</fullName>
    </submittedName>
</protein>
<evidence type="ECO:0000313" key="4">
    <source>
        <dbReference type="Proteomes" id="UP001291306"/>
    </source>
</evidence>
<feature type="transmembrane region" description="Helical" evidence="1">
    <location>
        <begin position="25"/>
        <end position="44"/>
    </location>
</feature>
<sequence>MVLDKESKNENKNETKKEDKKYKRIFIYLSVFLAIYLLLLTVIAPKKHNLSVGDIAPVDIKAPIDTIDEIATKQKEEEAMAKAREDKQYIVKSEVKTQAIENVKKLFNKLATENSSTKEEKDKIAEVKKIEEFSL</sequence>
<keyword evidence="1" id="KW-0812">Transmembrane</keyword>